<dbReference type="AlphaFoldDB" id="A0A1W1DJ63"/>
<keyword evidence="1" id="KW-0808">Transferase</keyword>
<gene>
    <name evidence="1" type="ORF">MNB_SUP05-13-369</name>
</gene>
<sequence length="260" mass="30207">MKNLPTLLLTLLLLSSVYAMDEVRVIDKLEYRNSIAYAVGEGKVFNGTYLTKHSNGNQRLHIDYVDGLKNGLSNSWHYNGKKKSKVVYQNNKKEGVETRWHYEGQKAEETNYVLGIKNGLSTEWHENGQKYRETNFVNGQGHRTQWRRDGRKAWSGDINTNERITNWDTIKKTFTCIGEDIEFSLGMQESGNYETYWKDVTLVGDLLTIPDYGEYKRKHLYSTLWNGDYGRASFNPNTKGRLIAEKKRYGKHKELQAKCK</sequence>
<dbReference type="SUPFAM" id="SSF82185">
    <property type="entry name" value="Histone H3 K4-specific methyltransferase SET7/9 N-terminal domain"/>
    <property type="match status" value="1"/>
</dbReference>
<protein>
    <submittedName>
        <fullName evidence="1">Phophatidylinositol-4-phosphate 5-kinase</fullName>
        <ecNumber evidence="1">2.7.1.68</ecNumber>
    </submittedName>
</protein>
<dbReference type="EMBL" id="FPHU01000138">
    <property type="protein sequence ID" value="SFV81345.1"/>
    <property type="molecule type" value="Genomic_DNA"/>
</dbReference>
<proteinExistence type="predicted"/>
<reference evidence="1" key="1">
    <citation type="submission" date="2016-10" db="EMBL/GenBank/DDBJ databases">
        <authorList>
            <person name="de Groot N.N."/>
        </authorList>
    </citation>
    <scope>NUCLEOTIDE SEQUENCE</scope>
</reference>
<accession>A0A1W1DJ63</accession>
<organism evidence="1">
    <name type="scientific">hydrothermal vent metagenome</name>
    <dbReference type="NCBI Taxonomy" id="652676"/>
    <lineage>
        <taxon>unclassified sequences</taxon>
        <taxon>metagenomes</taxon>
        <taxon>ecological metagenomes</taxon>
    </lineage>
</organism>
<dbReference type="GO" id="GO:0016308">
    <property type="term" value="F:1-phosphatidylinositol-4-phosphate 5-kinase activity"/>
    <property type="evidence" value="ECO:0007669"/>
    <property type="project" value="UniProtKB-EC"/>
</dbReference>
<name>A0A1W1DJ63_9ZZZZ</name>
<keyword evidence="1" id="KW-0418">Kinase</keyword>
<dbReference type="EC" id="2.7.1.68" evidence="1"/>
<evidence type="ECO:0000313" key="1">
    <source>
        <dbReference type="EMBL" id="SFV81345.1"/>
    </source>
</evidence>
<dbReference type="Gene3D" id="3.90.930.1">
    <property type="match status" value="1"/>
</dbReference>